<reference evidence="1 2" key="1">
    <citation type="journal article" date="1999" name="J. Virol.">
        <title>The genome of Melanoplus sanguinipes entomopoxvirus.</title>
        <authorList>
            <person name="Afonso C.L."/>
            <person name="Tulman E.R."/>
            <person name="Lu Z."/>
            <person name="Oma E."/>
            <person name="Kutish G.F."/>
            <person name="Rock D.L."/>
        </authorList>
    </citation>
    <scope>NUCLEOTIDE SEQUENCE [LARGE SCALE GENOMIC DNA]</scope>
    <source>
        <strain evidence="1">Tucson</strain>
    </source>
</reference>
<dbReference type="Proteomes" id="UP000172353">
    <property type="component" value="Segment"/>
</dbReference>
<protein>
    <submittedName>
        <fullName evidence="1">Uncharacterized protein</fullName>
    </submittedName>
</protein>
<gene>
    <name evidence="1" type="primary">MSV127</name>
</gene>
<dbReference type="KEGG" id="vg:1449791"/>
<dbReference type="EMBL" id="AF063866">
    <property type="protein sequence ID" value="AAC97796.1"/>
    <property type="molecule type" value="Genomic_DNA"/>
</dbReference>
<proteinExistence type="predicted"/>
<evidence type="ECO:0000313" key="1">
    <source>
        <dbReference type="EMBL" id="AAC97796.1"/>
    </source>
</evidence>
<dbReference type="RefSeq" id="NP_048198.1">
    <property type="nucleotide sequence ID" value="NC_001993.1"/>
</dbReference>
<dbReference type="GeneID" id="1449791"/>
<dbReference type="PIR" id="T28288">
    <property type="entry name" value="T28288"/>
</dbReference>
<name>Q9YVW5_MSEPV</name>
<sequence>MYINGIYKTNNIEIVKLLGNYDIFYIDNKIIDPYYDTYELRDNISIYKTGKVLSITDKNVKELINIYINQTFISNIPNPNIVVSKVHQNDVYDYKFMYKTKIFKFYNYERLIKNYIHIYEKDNNSNFSFDFINSENIVITTPIFDSRQSSKYYAFKIYDEVTGILDACGIYR</sequence>
<organism evidence="1 2">
    <name type="scientific">Melanoplus sanguinipes entomopoxvirus</name>
    <name type="common">MsEPV</name>
    <dbReference type="NCBI Taxonomy" id="83191"/>
    <lineage>
        <taxon>Viruses</taxon>
        <taxon>Varidnaviria</taxon>
        <taxon>Bamfordvirae</taxon>
        <taxon>Nucleocytoviricota</taxon>
        <taxon>Pokkesviricetes</taxon>
        <taxon>Chitovirales</taxon>
        <taxon>Poxviridae</taxon>
        <taxon>Entomopoxvirinae</taxon>
        <taxon>Deltaentomopoxvirus</taxon>
        <taxon>Deltaentomopoxvirus msanguinipes</taxon>
    </lineage>
</organism>
<evidence type="ECO:0000313" key="2">
    <source>
        <dbReference type="Proteomes" id="UP000172353"/>
    </source>
</evidence>
<keyword evidence="2" id="KW-1185">Reference proteome</keyword>
<accession>Q9YVW5</accession>
<organismHost>
    <name type="scientific">Melanoplus sanguinipes</name>
    <name type="common">Migratory grasshopper</name>
    <dbReference type="NCBI Taxonomy" id="65742"/>
</organismHost>